<name>A0A5D2G1J3_GOSDA</name>
<evidence type="ECO:0000313" key="3">
    <source>
        <dbReference type="Proteomes" id="UP000323506"/>
    </source>
</evidence>
<dbReference type="Proteomes" id="UP000323506">
    <property type="component" value="Chromosome A07"/>
</dbReference>
<protein>
    <submittedName>
        <fullName evidence="2">Uncharacterized protein</fullName>
    </submittedName>
</protein>
<reference evidence="2 3" key="1">
    <citation type="submission" date="2019-06" db="EMBL/GenBank/DDBJ databases">
        <title>WGS assembly of Gossypium darwinii.</title>
        <authorList>
            <person name="Chen Z.J."/>
            <person name="Sreedasyam A."/>
            <person name="Ando A."/>
            <person name="Song Q."/>
            <person name="De L."/>
            <person name="Hulse-Kemp A."/>
            <person name="Ding M."/>
            <person name="Ye W."/>
            <person name="Kirkbride R."/>
            <person name="Jenkins J."/>
            <person name="Plott C."/>
            <person name="Lovell J."/>
            <person name="Lin Y.-M."/>
            <person name="Vaughn R."/>
            <person name="Liu B."/>
            <person name="Li W."/>
            <person name="Simpson S."/>
            <person name="Scheffler B."/>
            <person name="Saski C."/>
            <person name="Grover C."/>
            <person name="Hu G."/>
            <person name="Conover J."/>
            <person name="Carlson J."/>
            <person name="Shu S."/>
            <person name="Boston L."/>
            <person name="Williams M."/>
            <person name="Peterson D."/>
            <person name="Mcgee K."/>
            <person name="Jones D."/>
            <person name="Wendel J."/>
            <person name="Stelly D."/>
            <person name="Grimwood J."/>
            <person name="Schmutz J."/>
        </authorList>
    </citation>
    <scope>NUCLEOTIDE SEQUENCE [LARGE SCALE GENOMIC DNA]</scope>
    <source>
        <strain evidence="2">1808015.09</strain>
    </source>
</reference>
<keyword evidence="1" id="KW-0732">Signal</keyword>
<feature type="signal peptide" evidence="1">
    <location>
        <begin position="1"/>
        <end position="17"/>
    </location>
</feature>
<proteinExistence type="predicted"/>
<accession>A0A5D2G1J3</accession>
<sequence length="127" mass="14610">MFLQLCVFHSLLSPSLLISKTICLGVPLCFKDLSFCGFVGVAHPLYVLLVSNMVLDSDNEESMKDIVVGDLEYELVTLDLQTYLCNIIRKKAMLDRSGRVQWFMRGRHDLLNSEIMDNYFILKEKDQ</sequence>
<gene>
    <name evidence="2" type="ORF">ES288_A07G219300v1</name>
</gene>
<organism evidence="2 3">
    <name type="scientific">Gossypium darwinii</name>
    <name type="common">Darwin's cotton</name>
    <name type="synonym">Gossypium barbadense var. darwinii</name>
    <dbReference type="NCBI Taxonomy" id="34276"/>
    <lineage>
        <taxon>Eukaryota</taxon>
        <taxon>Viridiplantae</taxon>
        <taxon>Streptophyta</taxon>
        <taxon>Embryophyta</taxon>
        <taxon>Tracheophyta</taxon>
        <taxon>Spermatophyta</taxon>
        <taxon>Magnoliopsida</taxon>
        <taxon>eudicotyledons</taxon>
        <taxon>Gunneridae</taxon>
        <taxon>Pentapetalae</taxon>
        <taxon>rosids</taxon>
        <taxon>malvids</taxon>
        <taxon>Malvales</taxon>
        <taxon>Malvaceae</taxon>
        <taxon>Malvoideae</taxon>
        <taxon>Gossypium</taxon>
    </lineage>
</organism>
<dbReference type="EMBL" id="CM017694">
    <property type="protein sequence ID" value="TYH10949.1"/>
    <property type="molecule type" value="Genomic_DNA"/>
</dbReference>
<evidence type="ECO:0000256" key="1">
    <source>
        <dbReference type="SAM" id="SignalP"/>
    </source>
</evidence>
<evidence type="ECO:0000313" key="2">
    <source>
        <dbReference type="EMBL" id="TYH10949.1"/>
    </source>
</evidence>
<keyword evidence="3" id="KW-1185">Reference proteome</keyword>
<feature type="chain" id="PRO_5022674303" evidence="1">
    <location>
        <begin position="18"/>
        <end position="127"/>
    </location>
</feature>
<dbReference type="AlphaFoldDB" id="A0A5D2G1J3"/>